<feature type="non-terminal residue" evidence="2">
    <location>
        <position position="111"/>
    </location>
</feature>
<proteinExistence type="predicted"/>
<dbReference type="InterPro" id="IPR050690">
    <property type="entry name" value="JHDM1_Histone_Demethylase"/>
</dbReference>
<keyword evidence="3" id="KW-1185">Reference proteome</keyword>
<dbReference type="Proteomes" id="UP000054047">
    <property type="component" value="Unassembled WGS sequence"/>
</dbReference>
<feature type="non-terminal residue" evidence="2">
    <location>
        <position position="1"/>
    </location>
</feature>
<reference evidence="2 3" key="1">
    <citation type="submission" date="2013-12" db="EMBL/GenBank/DDBJ databases">
        <title>Draft genome of the parsitic nematode Ancylostoma duodenale.</title>
        <authorList>
            <person name="Mitreva M."/>
        </authorList>
    </citation>
    <scope>NUCLEOTIDE SEQUENCE [LARGE SCALE GENOMIC DNA]</scope>
    <source>
        <strain evidence="2 3">Zhejiang</strain>
    </source>
</reference>
<evidence type="ECO:0000313" key="3">
    <source>
        <dbReference type="Proteomes" id="UP000054047"/>
    </source>
</evidence>
<dbReference type="OrthoDB" id="5876800at2759"/>
<accession>A0A0C2FBB3</accession>
<protein>
    <submittedName>
        <fullName evidence="2">Uncharacterized protein</fullName>
    </submittedName>
</protein>
<organism evidence="2 3">
    <name type="scientific">Ancylostoma duodenale</name>
    <dbReference type="NCBI Taxonomy" id="51022"/>
    <lineage>
        <taxon>Eukaryota</taxon>
        <taxon>Metazoa</taxon>
        <taxon>Ecdysozoa</taxon>
        <taxon>Nematoda</taxon>
        <taxon>Chromadorea</taxon>
        <taxon>Rhabditida</taxon>
        <taxon>Rhabditina</taxon>
        <taxon>Rhabditomorpha</taxon>
        <taxon>Strongyloidea</taxon>
        <taxon>Ancylostomatidae</taxon>
        <taxon>Ancylostomatinae</taxon>
        <taxon>Ancylostoma</taxon>
    </lineage>
</organism>
<dbReference type="GO" id="GO:0046872">
    <property type="term" value="F:metal ion binding"/>
    <property type="evidence" value="ECO:0007669"/>
    <property type="project" value="UniProtKB-KW"/>
</dbReference>
<gene>
    <name evidence="2" type="ORF">ANCDUO_27681</name>
</gene>
<evidence type="ECO:0000313" key="2">
    <source>
        <dbReference type="EMBL" id="KIH42336.1"/>
    </source>
</evidence>
<dbReference type="SUPFAM" id="SSF51197">
    <property type="entry name" value="Clavaminate synthase-like"/>
    <property type="match status" value="1"/>
</dbReference>
<name>A0A0C2FBB3_9BILA</name>
<dbReference type="Gene3D" id="2.60.120.650">
    <property type="entry name" value="Cupin"/>
    <property type="match status" value="1"/>
</dbReference>
<sequence length="111" mass="12991">ERFEHPDLIGRIEPHEFNLEYYEQSRLATPLVFDCDPHELGMKVPKADEFSVDDVLRLVGGDRMIEVVEVSGQTSVKMTLKDFIEYYKTPREERSTLYNVLSLEFSNTEME</sequence>
<dbReference type="PANTHER" id="PTHR23123">
    <property type="entry name" value="PHD/F-BOX CONTAINING PROTEIN"/>
    <property type="match status" value="1"/>
</dbReference>
<keyword evidence="1" id="KW-0479">Metal-binding</keyword>
<evidence type="ECO:0000256" key="1">
    <source>
        <dbReference type="ARBA" id="ARBA00022723"/>
    </source>
</evidence>
<dbReference type="AlphaFoldDB" id="A0A0C2FBB3"/>
<dbReference type="EMBL" id="KN795850">
    <property type="protein sequence ID" value="KIH42336.1"/>
    <property type="molecule type" value="Genomic_DNA"/>
</dbReference>